<dbReference type="EMBL" id="JAHIBW010000020">
    <property type="protein sequence ID" value="KAG7301030.1"/>
    <property type="molecule type" value="Genomic_DNA"/>
</dbReference>
<evidence type="ECO:0000256" key="1">
    <source>
        <dbReference type="SAM" id="Phobius"/>
    </source>
</evidence>
<protein>
    <recommendedName>
        <fullName evidence="4">Gustatory receptor</fullName>
    </recommendedName>
</protein>
<evidence type="ECO:0000313" key="2">
    <source>
        <dbReference type="EMBL" id="KAG7301030.1"/>
    </source>
</evidence>
<sequence length="252" mass="28921">MSSSFQSTSRNNYLSNELLKIIKPLYITDCVIISNKFRLKRNCITPNTKLYSFFSILANISFVSLHFIRNFVTGTLEEKYFAIGFVFIANIVLVVIEYIVNVASGILRSESIVDILLKLQSIDDILQDKEINKFEGFKRWTHGLLFSVLALQTFIATSNARFFVGGSVLELFLSFNRFFFDTHLIYSVFIVDFLTSKLNLWSSKLEALADAPQHVSSTDLDDRVDSDILFSTFRCILRVVQLTEQVFSWHVS</sequence>
<feature type="transmembrane region" description="Helical" evidence="1">
    <location>
        <begin position="80"/>
        <end position="100"/>
    </location>
</feature>
<proteinExistence type="predicted"/>
<evidence type="ECO:0008006" key="4">
    <source>
        <dbReference type="Google" id="ProtNLM"/>
    </source>
</evidence>
<keyword evidence="1" id="KW-0812">Transmembrane</keyword>
<name>A0ABQ7Q722_PLUXY</name>
<comment type="caution">
    <text evidence="2">The sequence shown here is derived from an EMBL/GenBank/DDBJ whole genome shotgun (WGS) entry which is preliminary data.</text>
</comment>
<feature type="transmembrane region" description="Helical" evidence="1">
    <location>
        <begin position="184"/>
        <end position="201"/>
    </location>
</feature>
<feature type="transmembrane region" description="Helical" evidence="1">
    <location>
        <begin position="143"/>
        <end position="164"/>
    </location>
</feature>
<accession>A0ABQ7Q722</accession>
<keyword evidence="3" id="KW-1185">Reference proteome</keyword>
<reference evidence="2 3" key="1">
    <citation type="submission" date="2021-06" db="EMBL/GenBank/DDBJ databases">
        <title>A haploid diamondback moth (Plutella xylostella L.) genome assembly resolves 31 chromosomes and identifies a diamide resistance mutation.</title>
        <authorList>
            <person name="Ward C.M."/>
            <person name="Perry K.D."/>
            <person name="Baker G."/>
            <person name="Powis K."/>
            <person name="Heckel D.G."/>
            <person name="Baxter S.W."/>
        </authorList>
    </citation>
    <scope>NUCLEOTIDE SEQUENCE [LARGE SCALE GENOMIC DNA]</scope>
    <source>
        <strain evidence="2 3">LV</strain>
        <tissue evidence="2">Single pupa</tissue>
    </source>
</reference>
<keyword evidence="1" id="KW-0472">Membrane</keyword>
<feature type="transmembrane region" description="Helical" evidence="1">
    <location>
        <begin position="50"/>
        <end position="68"/>
    </location>
</feature>
<keyword evidence="1" id="KW-1133">Transmembrane helix</keyword>
<gene>
    <name evidence="2" type="ORF">JYU34_015403</name>
</gene>
<evidence type="ECO:0000313" key="3">
    <source>
        <dbReference type="Proteomes" id="UP000823941"/>
    </source>
</evidence>
<dbReference type="Proteomes" id="UP000823941">
    <property type="component" value="Chromosome 20"/>
</dbReference>
<organism evidence="2 3">
    <name type="scientific">Plutella xylostella</name>
    <name type="common">Diamondback moth</name>
    <name type="synonym">Plutella maculipennis</name>
    <dbReference type="NCBI Taxonomy" id="51655"/>
    <lineage>
        <taxon>Eukaryota</taxon>
        <taxon>Metazoa</taxon>
        <taxon>Ecdysozoa</taxon>
        <taxon>Arthropoda</taxon>
        <taxon>Hexapoda</taxon>
        <taxon>Insecta</taxon>
        <taxon>Pterygota</taxon>
        <taxon>Neoptera</taxon>
        <taxon>Endopterygota</taxon>
        <taxon>Lepidoptera</taxon>
        <taxon>Glossata</taxon>
        <taxon>Ditrysia</taxon>
        <taxon>Yponomeutoidea</taxon>
        <taxon>Plutellidae</taxon>
        <taxon>Plutella</taxon>
    </lineage>
</organism>